<feature type="transmembrane region" description="Helical" evidence="8">
    <location>
        <begin position="130"/>
        <end position="150"/>
    </location>
</feature>
<keyword evidence="5 8" id="KW-0812">Transmembrane</keyword>
<evidence type="ECO:0000313" key="9">
    <source>
        <dbReference type="EMBL" id="XAE43722.1"/>
    </source>
</evidence>
<evidence type="ECO:0000256" key="7">
    <source>
        <dbReference type="ARBA" id="ARBA00023136"/>
    </source>
</evidence>
<gene>
    <name evidence="9" type="ORF">AAC691_04570</name>
</gene>
<reference evidence="9 10" key="1">
    <citation type="submission" date="2024-04" db="EMBL/GenBank/DDBJ databases">
        <title>Complete genome sequence of Nguyenibacter vanlangesis HBCM-1154, a strain capable of nitrogen fixation, IAA production, and phosphorus solubilization isolated from sugarcane soil.</title>
        <authorList>
            <person name="MY HANH P."/>
        </authorList>
    </citation>
    <scope>NUCLEOTIDE SEQUENCE [LARGE SCALE GENOMIC DNA]</scope>
    <source>
        <strain evidence="9 10">HBCM 1154</strain>
    </source>
</reference>
<feature type="transmembrane region" description="Helical" evidence="8">
    <location>
        <begin position="103"/>
        <end position="124"/>
    </location>
</feature>
<evidence type="ECO:0000256" key="8">
    <source>
        <dbReference type="SAM" id="Phobius"/>
    </source>
</evidence>
<name>A0ABZ3D8B5_9PROT</name>
<evidence type="ECO:0000256" key="2">
    <source>
        <dbReference type="ARBA" id="ARBA00007935"/>
    </source>
</evidence>
<feature type="transmembrane region" description="Helical" evidence="8">
    <location>
        <begin position="317"/>
        <end position="338"/>
    </location>
</feature>
<accession>A0ABZ3D8B5</accession>
<dbReference type="Gene3D" id="1.10.3470.10">
    <property type="entry name" value="ABC transporter involved in vitamin B12 uptake, BtuC"/>
    <property type="match status" value="1"/>
</dbReference>
<evidence type="ECO:0000256" key="4">
    <source>
        <dbReference type="ARBA" id="ARBA00022475"/>
    </source>
</evidence>
<dbReference type="RefSeq" id="WP_342629097.1">
    <property type="nucleotide sequence ID" value="NZ_CP152276.1"/>
</dbReference>
<dbReference type="Pfam" id="PF01032">
    <property type="entry name" value="FecCD"/>
    <property type="match status" value="1"/>
</dbReference>
<dbReference type="PANTHER" id="PTHR30472:SF70">
    <property type="entry name" value="MOLYBDATE IMPORT SYSTEM PERMEASE PROTEIN MOLB"/>
    <property type="match status" value="1"/>
</dbReference>
<dbReference type="InterPro" id="IPR037294">
    <property type="entry name" value="ABC_BtuC-like"/>
</dbReference>
<protein>
    <submittedName>
        <fullName evidence="9">Iron ABC transporter permease</fullName>
    </submittedName>
</protein>
<keyword evidence="4" id="KW-1003">Cell membrane</keyword>
<dbReference type="EMBL" id="CP152276">
    <property type="protein sequence ID" value="XAE43722.1"/>
    <property type="molecule type" value="Genomic_DNA"/>
</dbReference>
<evidence type="ECO:0000256" key="5">
    <source>
        <dbReference type="ARBA" id="ARBA00022692"/>
    </source>
</evidence>
<dbReference type="SUPFAM" id="SSF81345">
    <property type="entry name" value="ABC transporter involved in vitamin B12 uptake, BtuC"/>
    <property type="match status" value="1"/>
</dbReference>
<evidence type="ECO:0000313" key="10">
    <source>
        <dbReference type="Proteomes" id="UP001449795"/>
    </source>
</evidence>
<dbReference type="CDD" id="cd06550">
    <property type="entry name" value="TM_ABC_iron-siderophores_like"/>
    <property type="match status" value="1"/>
</dbReference>
<feature type="transmembrane region" description="Helical" evidence="8">
    <location>
        <begin position="12"/>
        <end position="33"/>
    </location>
</feature>
<feature type="transmembrane region" description="Helical" evidence="8">
    <location>
        <begin position="157"/>
        <end position="180"/>
    </location>
</feature>
<dbReference type="Proteomes" id="UP001449795">
    <property type="component" value="Chromosome"/>
</dbReference>
<feature type="transmembrane region" description="Helical" evidence="8">
    <location>
        <begin position="250"/>
        <end position="275"/>
    </location>
</feature>
<feature type="transmembrane region" description="Helical" evidence="8">
    <location>
        <begin position="71"/>
        <end position="91"/>
    </location>
</feature>
<keyword evidence="6 8" id="KW-1133">Transmembrane helix</keyword>
<comment type="subcellular location">
    <subcellularLocation>
        <location evidence="1">Cell membrane</location>
        <topology evidence="1">Multi-pass membrane protein</topology>
    </subcellularLocation>
</comment>
<keyword evidence="7 8" id="KW-0472">Membrane</keyword>
<sequence>MRRAAVLRAVPVILLFALPAVGLLGLAALSLAIGRYPVSVPDIVAILSGHDGGMAPARRAVLRAILIQARLPRIAGAVVVGAALSASGAGYQAVFRNPLVSPGLLGVLAGAGFGAALGIVAGAGPAGIHALSFLGGVLAVAAGAGIARLFDVRSMLMLVFGGLLSTAFFTALLSALKYVADPDRQLPDIVFWLLGSLTQVGWRDLMVAAPPVLGGIAVLTACGRMLDALAMGDDEARTLGVPVGLLRHGVIAVASMLAALTVSVAGMIGWIGLMVPHAARLLAGPRNGLVLPLSACLGGAFLLLCDDLARVLTEQEVPVGLIVDLLSVCLFVGVLRLVRRGWAE</sequence>
<comment type="similarity">
    <text evidence="2">Belongs to the binding-protein-dependent transport system permease family. FecCD subfamily.</text>
</comment>
<dbReference type="PANTHER" id="PTHR30472">
    <property type="entry name" value="FERRIC ENTEROBACTIN TRANSPORT SYSTEM PERMEASE PROTEIN"/>
    <property type="match status" value="1"/>
</dbReference>
<evidence type="ECO:0000256" key="6">
    <source>
        <dbReference type="ARBA" id="ARBA00022989"/>
    </source>
</evidence>
<proteinExistence type="inferred from homology"/>
<keyword evidence="10" id="KW-1185">Reference proteome</keyword>
<keyword evidence="3" id="KW-0813">Transport</keyword>
<feature type="transmembrane region" description="Helical" evidence="8">
    <location>
        <begin position="287"/>
        <end position="305"/>
    </location>
</feature>
<dbReference type="InterPro" id="IPR000522">
    <property type="entry name" value="ABC_transptr_permease_BtuC"/>
</dbReference>
<evidence type="ECO:0000256" key="1">
    <source>
        <dbReference type="ARBA" id="ARBA00004651"/>
    </source>
</evidence>
<organism evidence="9 10">
    <name type="scientific">Nguyenibacter vanlangensis</name>
    <dbReference type="NCBI Taxonomy" id="1216886"/>
    <lineage>
        <taxon>Bacteria</taxon>
        <taxon>Pseudomonadati</taxon>
        <taxon>Pseudomonadota</taxon>
        <taxon>Alphaproteobacteria</taxon>
        <taxon>Acetobacterales</taxon>
        <taxon>Acetobacteraceae</taxon>
        <taxon>Nguyenibacter</taxon>
    </lineage>
</organism>
<evidence type="ECO:0000256" key="3">
    <source>
        <dbReference type="ARBA" id="ARBA00022448"/>
    </source>
</evidence>